<dbReference type="STRING" id="15368.A0A2K2CEN0"/>
<dbReference type="RefSeq" id="XP_024311948.1">
    <property type="nucleotide sequence ID" value="XM_024456180.1"/>
</dbReference>
<dbReference type="PANTHER" id="PTHR47074">
    <property type="entry name" value="BNAC02G40300D PROTEIN"/>
    <property type="match status" value="1"/>
</dbReference>
<dbReference type="AlphaFoldDB" id="A0A2K2CEN0"/>
<dbReference type="RefSeq" id="XP_024311947.1">
    <property type="nucleotide sequence ID" value="XM_024456179.1"/>
</dbReference>
<dbReference type="ExpressionAtlas" id="A0A2K2CEN0">
    <property type="expression patterns" value="baseline and differential"/>
</dbReference>
<feature type="domain" description="Reverse transcriptase zinc-binding" evidence="2">
    <location>
        <begin position="159"/>
        <end position="254"/>
    </location>
</feature>
<dbReference type="InterPro" id="IPR052929">
    <property type="entry name" value="RNase_H-like_EbsB-rel"/>
</dbReference>
<dbReference type="EnsemblPlants" id="PNT60481">
    <property type="protein sequence ID" value="PNT60481"/>
    <property type="gene ID" value="BRADI_5g00472v3"/>
</dbReference>
<dbReference type="RefSeq" id="XP_024311949.1">
    <property type="nucleotide sequence ID" value="XM_024456181.1"/>
</dbReference>
<evidence type="ECO:0000259" key="2">
    <source>
        <dbReference type="Pfam" id="PF13966"/>
    </source>
</evidence>
<dbReference type="RefSeq" id="XP_024311950.1">
    <property type="nucleotide sequence ID" value="XM_024456182.1"/>
</dbReference>
<dbReference type="Proteomes" id="UP000008810">
    <property type="component" value="Chromosome 5"/>
</dbReference>
<dbReference type="InterPro" id="IPR012337">
    <property type="entry name" value="RNaseH-like_sf"/>
</dbReference>
<reference evidence="3" key="2">
    <citation type="submission" date="2017-06" db="EMBL/GenBank/DDBJ databases">
        <title>WGS assembly of Brachypodium distachyon.</title>
        <authorList>
            <consortium name="The International Brachypodium Initiative"/>
            <person name="Lucas S."/>
            <person name="Harmon-Smith M."/>
            <person name="Lail K."/>
            <person name="Tice H."/>
            <person name="Grimwood J."/>
            <person name="Bruce D."/>
            <person name="Barry K."/>
            <person name="Shu S."/>
            <person name="Lindquist E."/>
            <person name="Wang M."/>
            <person name="Pitluck S."/>
            <person name="Vogel J.P."/>
            <person name="Garvin D.F."/>
            <person name="Mockler T.C."/>
            <person name="Schmutz J."/>
            <person name="Rokhsar D."/>
            <person name="Bevan M.W."/>
        </authorList>
    </citation>
    <scope>NUCLEOTIDE SEQUENCE</scope>
    <source>
        <strain evidence="3">Bd21</strain>
    </source>
</reference>
<evidence type="ECO:0000313" key="5">
    <source>
        <dbReference type="Proteomes" id="UP000008810"/>
    </source>
</evidence>
<protein>
    <recommendedName>
        <fullName evidence="6">Reverse transcriptase zinc-binding domain-containing protein</fullName>
    </recommendedName>
</protein>
<dbReference type="Gramene" id="PNT60481">
    <property type="protein sequence ID" value="PNT60481"/>
    <property type="gene ID" value="BRADI_5g00472v3"/>
</dbReference>
<gene>
    <name evidence="4" type="primary">LOC100829980</name>
    <name evidence="3" type="ORF">BRADI_5g00472v3</name>
</gene>
<dbReference type="RefSeq" id="XP_024311951.1">
    <property type="nucleotide sequence ID" value="XM_024456183.1"/>
</dbReference>
<dbReference type="InterPro" id="IPR026960">
    <property type="entry name" value="RVT-Znf"/>
</dbReference>
<dbReference type="Pfam" id="PF13456">
    <property type="entry name" value="RVT_3"/>
    <property type="match status" value="1"/>
</dbReference>
<dbReference type="RefSeq" id="XP_024311952.1">
    <property type="nucleotide sequence ID" value="XM_024456184.1"/>
</dbReference>
<dbReference type="RefSeq" id="XP_024311944.1">
    <property type="nucleotide sequence ID" value="XM_024456176.1"/>
</dbReference>
<reference evidence="4" key="3">
    <citation type="submission" date="2018-08" db="UniProtKB">
        <authorList>
            <consortium name="EnsemblPlants"/>
        </authorList>
    </citation>
    <scope>IDENTIFICATION</scope>
    <source>
        <strain evidence="4">cv. Bd21</strain>
    </source>
</reference>
<dbReference type="EMBL" id="CM000884">
    <property type="protein sequence ID" value="PNT60481.1"/>
    <property type="molecule type" value="Genomic_DNA"/>
</dbReference>
<dbReference type="RefSeq" id="XP_024311946.1">
    <property type="nucleotide sequence ID" value="XM_024456178.1"/>
</dbReference>
<evidence type="ECO:0000313" key="4">
    <source>
        <dbReference type="EnsemblPlants" id="PNT60481"/>
    </source>
</evidence>
<evidence type="ECO:0008006" key="6">
    <source>
        <dbReference type="Google" id="ProtNLM"/>
    </source>
</evidence>
<reference evidence="3 4" key="1">
    <citation type="journal article" date="2010" name="Nature">
        <title>Genome sequencing and analysis of the model grass Brachypodium distachyon.</title>
        <authorList>
            <consortium name="International Brachypodium Initiative"/>
        </authorList>
    </citation>
    <scope>NUCLEOTIDE SEQUENCE [LARGE SCALE GENOMIC DNA]</scope>
    <source>
        <strain evidence="3">Bd21</strain>
        <strain evidence="4">cv. Bd21</strain>
    </source>
</reference>
<dbReference type="Pfam" id="PF13966">
    <property type="entry name" value="zf-RVT"/>
    <property type="match status" value="1"/>
</dbReference>
<feature type="domain" description="RNase H type-1" evidence="1">
    <location>
        <begin position="378"/>
        <end position="450"/>
    </location>
</feature>
<keyword evidence="5" id="KW-1185">Reference proteome</keyword>
<proteinExistence type="predicted"/>
<dbReference type="PANTHER" id="PTHR47074:SF73">
    <property type="entry name" value="OS04G0448401 PROTEIN"/>
    <property type="match status" value="1"/>
</dbReference>
<dbReference type="InterPro" id="IPR002156">
    <property type="entry name" value="RNaseH_domain"/>
</dbReference>
<dbReference type="OrthoDB" id="676709at2759"/>
<dbReference type="SUPFAM" id="SSF53098">
    <property type="entry name" value="Ribonuclease H-like"/>
    <property type="match status" value="1"/>
</dbReference>
<dbReference type="GeneID" id="100829980"/>
<dbReference type="RefSeq" id="XP_024311954.1">
    <property type="nucleotide sequence ID" value="XM_024456186.1"/>
</dbReference>
<organism evidence="3">
    <name type="scientific">Brachypodium distachyon</name>
    <name type="common">Purple false brome</name>
    <name type="synonym">Trachynia distachya</name>
    <dbReference type="NCBI Taxonomy" id="15368"/>
    <lineage>
        <taxon>Eukaryota</taxon>
        <taxon>Viridiplantae</taxon>
        <taxon>Streptophyta</taxon>
        <taxon>Embryophyta</taxon>
        <taxon>Tracheophyta</taxon>
        <taxon>Spermatophyta</taxon>
        <taxon>Magnoliopsida</taxon>
        <taxon>Liliopsida</taxon>
        <taxon>Poales</taxon>
        <taxon>Poaceae</taxon>
        <taxon>BOP clade</taxon>
        <taxon>Pooideae</taxon>
        <taxon>Stipodae</taxon>
        <taxon>Brachypodieae</taxon>
        <taxon>Brachypodium</taxon>
    </lineage>
</organism>
<evidence type="ECO:0000313" key="3">
    <source>
        <dbReference type="EMBL" id="PNT60481.1"/>
    </source>
</evidence>
<dbReference type="GO" id="GO:0004523">
    <property type="term" value="F:RNA-DNA hybrid ribonuclease activity"/>
    <property type="evidence" value="ECO:0007669"/>
    <property type="project" value="InterPro"/>
</dbReference>
<dbReference type="RefSeq" id="XP_024311943.1">
    <property type="nucleotide sequence ID" value="XM_024456175.1"/>
</dbReference>
<accession>A0A2K2CEN0</accession>
<dbReference type="RefSeq" id="XP_024311953.1">
    <property type="nucleotide sequence ID" value="XM_024456185.1"/>
</dbReference>
<dbReference type="GO" id="GO:0003676">
    <property type="term" value="F:nucleic acid binding"/>
    <property type="evidence" value="ECO:0007669"/>
    <property type="project" value="InterPro"/>
</dbReference>
<sequence>MGFKDMAIFNQALLAKQALRLVEKPDSLCARFIKAKYYPNGNLLDTAFIRSSSPVWQGIKHGLELLKSGYIWRLGNGKSVDIWRHNWLPRGNLRVSGKAAPTRIRRVSDLLMPGQREWNAQLINHIFYPHDAETILNLKLPASDGEDVIAWQGEKSGNFTVRSAYRLALDMTMPSTTGESSGSPQGDRKLNDVIWKANVPPKVRVFGWKLATNSLAVQVLRSWRIGKGRPTCSICGREEETNFHAVMNCTKARALRLRMRSDWKLPEEGALRQEGDDWVLVMLDSVDALTHQRLLLLWWRVWHLRNDSIFGTSMATIEESAQCIRSYSLALENMKGPESGIWSCLQRAVHDNRQNGMHMSSEPRAGWTPAAADWLKLNCDASFIPQTGESWWGSILRSSTGTIIASAWGISGQCVSVVEAEAIAARCGIEALCEDAGMKLHLESDCIDLISGPIGHLLCYLRYQRFAS</sequence>
<evidence type="ECO:0000259" key="1">
    <source>
        <dbReference type="Pfam" id="PF13456"/>
    </source>
</evidence>
<dbReference type="RefSeq" id="XP_024311945.1">
    <property type="nucleotide sequence ID" value="XM_024456177.1"/>
</dbReference>
<name>A0A2K2CEN0_BRADI</name>